<dbReference type="WBParaSite" id="MBELARI_LOCUS12218">
    <property type="protein sequence ID" value="MBELARI_LOCUS12218"/>
    <property type="gene ID" value="MBELARI_LOCUS12218"/>
</dbReference>
<accession>A0AAF3EE19</accession>
<keyword evidence="2" id="KW-1185">Reference proteome</keyword>
<proteinExistence type="predicted"/>
<keyword evidence="1" id="KW-0812">Transmembrane</keyword>
<evidence type="ECO:0000313" key="2">
    <source>
        <dbReference type="Proteomes" id="UP000887575"/>
    </source>
</evidence>
<name>A0AAF3EE19_9BILA</name>
<feature type="transmembrane region" description="Helical" evidence="1">
    <location>
        <begin position="22"/>
        <end position="42"/>
    </location>
</feature>
<keyword evidence="1" id="KW-0472">Membrane</keyword>
<evidence type="ECO:0000313" key="3">
    <source>
        <dbReference type="WBParaSite" id="MBELARI_LOCUS12218"/>
    </source>
</evidence>
<protein>
    <submittedName>
        <fullName evidence="3">Uncharacterized protein</fullName>
    </submittedName>
</protein>
<reference evidence="3" key="1">
    <citation type="submission" date="2024-02" db="UniProtKB">
        <authorList>
            <consortium name="WormBaseParasite"/>
        </authorList>
    </citation>
    <scope>IDENTIFICATION</scope>
</reference>
<keyword evidence="1" id="KW-1133">Transmembrane helix</keyword>
<organism evidence="2 3">
    <name type="scientific">Mesorhabditis belari</name>
    <dbReference type="NCBI Taxonomy" id="2138241"/>
    <lineage>
        <taxon>Eukaryota</taxon>
        <taxon>Metazoa</taxon>
        <taxon>Ecdysozoa</taxon>
        <taxon>Nematoda</taxon>
        <taxon>Chromadorea</taxon>
        <taxon>Rhabditida</taxon>
        <taxon>Rhabditina</taxon>
        <taxon>Rhabditomorpha</taxon>
        <taxon>Rhabditoidea</taxon>
        <taxon>Rhabditidae</taxon>
        <taxon>Mesorhabditinae</taxon>
        <taxon>Mesorhabditis</taxon>
    </lineage>
</organism>
<evidence type="ECO:0000256" key="1">
    <source>
        <dbReference type="SAM" id="Phobius"/>
    </source>
</evidence>
<dbReference type="AlphaFoldDB" id="A0AAF3EE19"/>
<sequence length="72" mass="8321">MVPFALSANNESDWQKEQNNTVIVKSIISLAIVFLVALFALWRASVTWNYYKFLRDRQLAIEQQSDVSQNTV</sequence>
<dbReference type="Proteomes" id="UP000887575">
    <property type="component" value="Unassembled WGS sequence"/>
</dbReference>